<reference evidence="2" key="1">
    <citation type="journal article" date="2023" name="Insect Mol. Biol.">
        <title>Genome sequencing provides insights into the evolution of gene families encoding plant cell wall-degrading enzymes in longhorned beetles.</title>
        <authorList>
            <person name="Shin N.R."/>
            <person name="Okamura Y."/>
            <person name="Kirsch R."/>
            <person name="Pauchet Y."/>
        </authorList>
    </citation>
    <scope>NUCLEOTIDE SEQUENCE</scope>
    <source>
        <strain evidence="2">RBIC_L_NR</strain>
    </source>
</reference>
<proteinExistence type="predicted"/>
<keyword evidence="3" id="KW-1185">Reference proteome</keyword>
<dbReference type="AlphaFoldDB" id="A0AAV8WJK9"/>
<accession>A0AAV8WJK9</accession>
<comment type="caution">
    <text evidence="2">The sequence shown here is derived from an EMBL/GenBank/DDBJ whole genome shotgun (WGS) entry which is preliminary data.</text>
</comment>
<feature type="compositionally biased region" description="Basic residues" evidence="1">
    <location>
        <begin position="1"/>
        <end position="16"/>
    </location>
</feature>
<dbReference type="Proteomes" id="UP001162156">
    <property type="component" value="Unassembled WGS sequence"/>
</dbReference>
<feature type="compositionally biased region" description="Basic and acidic residues" evidence="1">
    <location>
        <begin position="231"/>
        <end position="242"/>
    </location>
</feature>
<dbReference type="EMBL" id="JANEYF010005896">
    <property type="protein sequence ID" value="KAJ8926390.1"/>
    <property type="molecule type" value="Genomic_DNA"/>
</dbReference>
<name>A0AAV8WJK9_9CUCU</name>
<evidence type="ECO:0000256" key="1">
    <source>
        <dbReference type="SAM" id="MobiDB-lite"/>
    </source>
</evidence>
<feature type="region of interest" description="Disordered" evidence="1">
    <location>
        <begin position="183"/>
        <end position="257"/>
    </location>
</feature>
<protein>
    <submittedName>
        <fullName evidence="2">Uncharacterized protein</fullName>
    </submittedName>
</protein>
<organism evidence="2 3">
    <name type="scientific">Rhamnusium bicolor</name>
    <dbReference type="NCBI Taxonomy" id="1586634"/>
    <lineage>
        <taxon>Eukaryota</taxon>
        <taxon>Metazoa</taxon>
        <taxon>Ecdysozoa</taxon>
        <taxon>Arthropoda</taxon>
        <taxon>Hexapoda</taxon>
        <taxon>Insecta</taxon>
        <taxon>Pterygota</taxon>
        <taxon>Neoptera</taxon>
        <taxon>Endopterygota</taxon>
        <taxon>Coleoptera</taxon>
        <taxon>Polyphaga</taxon>
        <taxon>Cucujiformia</taxon>
        <taxon>Chrysomeloidea</taxon>
        <taxon>Cerambycidae</taxon>
        <taxon>Lepturinae</taxon>
        <taxon>Rhagiini</taxon>
        <taxon>Rhamnusium</taxon>
    </lineage>
</organism>
<feature type="region of interest" description="Disordered" evidence="1">
    <location>
        <begin position="1"/>
        <end position="44"/>
    </location>
</feature>
<evidence type="ECO:0000313" key="3">
    <source>
        <dbReference type="Proteomes" id="UP001162156"/>
    </source>
</evidence>
<gene>
    <name evidence="2" type="ORF">NQ314_021174</name>
</gene>
<evidence type="ECO:0000313" key="2">
    <source>
        <dbReference type="EMBL" id="KAJ8926390.1"/>
    </source>
</evidence>
<sequence>MGLKKKHRTPPKKPPRPRAAINKTAPINLRRMPPEVFDSDSSCSRKGSPDTIFIGNYDPGVVSPKSYLSMPSVKSFPRGNMPEPLNKVLEPVSVLHLDMPEDDNTVHYPTDVRYKKKGLVRHGSVGAVEDPGVIGPIVWNMHCQRLNHGVSVDEGIDDLKVANNVSRMRKRFHDLLDDTFSLFGSRRDSPVENTRPDQSSRPLPIEVKSHSAANNRPGDDMKAPTPKPRPKTSDLRKVDHRPGSSGPKGAWSSAAPSPLVRPLSAGIINPHPRVNVDHVLSEGKFRANDPAVPLIAAIKSEIEKVSLPGSTTDLRD</sequence>